<evidence type="ECO:0000313" key="1">
    <source>
        <dbReference type="EMBL" id="GAI59399.1"/>
    </source>
</evidence>
<accession>X1RV80</accession>
<gene>
    <name evidence="1" type="ORF">S12H4_07321</name>
</gene>
<dbReference type="AlphaFoldDB" id="X1RV80"/>
<comment type="caution">
    <text evidence="1">The sequence shown here is derived from an EMBL/GenBank/DDBJ whole genome shotgun (WGS) entry which is preliminary data.</text>
</comment>
<feature type="non-terminal residue" evidence="1">
    <location>
        <position position="1"/>
    </location>
</feature>
<organism evidence="1">
    <name type="scientific">marine sediment metagenome</name>
    <dbReference type="NCBI Taxonomy" id="412755"/>
    <lineage>
        <taxon>unclassified sequences</taxon>
        <taxon>metagenomes</taxon>
        <taxon>ecological metagenomes</taxon>
    </lineage>
</organism>
<sequence>LGLLYNEMIADINASEVSEDVKKGLDPLPIIITMLPGELG</sequence>
<name>X1RV80_9ZZZZ</name>
<proteinExistence type="predicted"/>
<protein>
    <submittedName>
        <fullName evidence="1">Uncharacterized protein</fullName>
    </submittedName>
</protein>
<reference evidence="1" key="1">
    <citation type="journal article" date="2014" name="Front. Microbiol.">
        <title>High frequency of phylogenetically diverse reductive dehalogenase-homologous genes in deep subseafloor sedimentary metagenomes.</title>
        <authorList>
            <person name="Kawai M."/>
            <person name="Futagami T."/>
            <person name="Toyoda A."/>
            <person name="Takaki Y."/>
            <person name="Nishi S."/>
            <person name="Hori S."/>
            <person name="Arai W."/>
            <person name="Tsubouchi T."/>
            <person name="Morono Y."/>
            <person name="Uchiyama I."/>
            <person name="Ito T."/>
            <person name="Fujiyama A."/>
            <person name="Inagaki F."/>
            <person name="Takami H."/>
        </authorList>
    </citation>
    <scope>NUCLEOTIDE SEQUENCE</scope>
    <source>
        <strain evidence="1">Expedition CK06-06</strain>
    </source>
</reference>
<dbReference type="EMBL" id="BARW01002683">
    <property type="protein sequence ID" value="GAI59399.1"/>
    <property type="molecule type" value="Genomic_DNA"/>
</dbReference>